<accession>A0A813EA86</accession>
<evidence type="ECO:0000313" key="2">
    <source>
        <dbReference type="Proteomes" id="UP000654075"/>
    </source>
</evidence>
<protein>
    <submittedName>
        <fullName evidence="1">Uncharacterized protein</fullName>
    </submittedName>
</protein>
<keyword evidence="2" id="KW-1185">Reference proteome</keyword>
<reference evidence="1" key="1">
    <citation type="submission" date="2021-02" db="EMBL/GenBank/DDBJ databases">
        <authorList>
            <person name="Dougan E. K."/>
            <person name="Rhodes N."/>
            <person name="Thang M."/>
            <person name="Chan C."/>
        </authorList>
    </citation>
    <scope>NUCLEOTIDE SEQUENCE</scope>
</reference>
<comment type="caution">
    <text evidence="1">The sequence shown here is derived from an EMBL/GenBank/DDBJ whole genome shotgun (WGS) entry which is preliminary data.</text>
</comment>
<dbReference type="AlphaFoldDB" id="A0A813EA86"/>
<dbReference type="EMBL" id="CAJNNV010009330">
    <property type="protein sequence ID" value="CAE8597257.1"/>
    <property type="molecule type" value="Genomic_DNA"/>
</dbReference>
<proteinExistence type="predicted"/>
<evidence type="ECO:0000313" key="1">
    <source>
        <dbReference type="EMBL" id="CAE8597257.1"/>
    </source>
</evidence>
<feature type="non-terminal residue" evidence="1">
    <location>
        <position position="1"/>
    </location>
</feature>
<organism evidence="1 2">
    <name type="scientific">Polarella glacialis</name>
    <name type="common">Dinoflagellate</name>
    <dbReference type="NCBI Taxonomy" id="89957"/>
    <lineage>
        <taxon>Eukaryota</taxon>
        <taxon>Sar</taxon>
        <taxon>Alveolata</taxon>
        <taxon>Dinophyceae</taxon>
        <taxon>Suessiales</taxon>
        <taxon>Suessiaceae</taxon>
        <taxon>Polarella</taxon>
    </lineage>
</organism>
<gene>
    <name evidence="1" type="ORF">PGLA1383_LOCUS15706</name>
</gene>
<sequence>AVPVRTLVPIRLLAMGHPALGNPALGIVRARFALWYLWAGLQSAKGVRFPVAWCSRPVPFSSATRSCPAGFSSNEKLQRRDELFVRRVPSLHQRCLMDMVLIVCLAVVQWAFRY</sequence>
<name>A0A813EA86_POLGL</name>
<dbReference type="Proteomes" id="UP000654075">
    <property type="component" value="Unassembled WGS sequence"/>
</dbReference>